<feature type="region of interest" description="Disordered" evidence="1">
    <location>
        <begin position="99"/>
        <end position="222"/>
    </location>
</feature>
<sequence length="222" mass="24219">MSPAHRGYLRYSHHLHDDQTRFPPEDAPDLGKEPDPAVFLSTNAGRRLEGRRRTPVAATGCLRALATTGRRRIRVHHRRIRGLHHCYPNAVAIPAANHPQHHPAQLTSTATVARSRPQAHPARSGRNGADLADTAVATPGGSPGHPSARRQGAPKRQPSLRPRGFTGERSGDGEAEKGLGVGERDGRMDQITKRDWRSNCRAVDKDLRNNRQDIGTAPADCG</sequence>
<feature type="region of interest" description="Disordered" evidence="1">
    <location>
        <begin position="1"/>
        <end position="33"/>
    </location>
</feature>
<name>B9F745_ORYSJ</name>
<accession>B9F745</accession>
<organism evidence="2">
    <name type="scientific">Oryza sativa subsp. japonica</name>
    <name type="common">Rice</name>
    <dbReference type="NCBI Taxonomy" id="39947"/>
    <lineage>
        <taxon>Eukaryota</taxon>
        <taxon>Viridiplantae</taxon>
        <taxon>Streptophyta</taxon>
        <taxon>Embryophyta</taxon>
        <taxon>Tracheophyta</taxon>
        <taxon>Spermatophyta</taxon>
        <taxon>Magnoliopsida</taxon>
        <taxon>Liliopsida</taxon>
        <taxon>Poales</taxon>
        <taxon>Poaceae</taxon>
        <taxon>BOP clade</taxon>
        <taxon>Oryzoideae</taxon>
        <taxon>Oryzeae</taxon>
        <taxon>Oryzinae</taxon>
        <taxon>Oryza</taxon>
        <taxon>Oryza sativa</taxon>
    </lineage>
</organism>
<gene>
    <name evidence="2" type="ORF">OsJ_10196</name>
</gene>
<dbReference type="Proteomes" id="UP000007752">
    <property type="component" value="Chromosome 3"/>
</dbReference>
<dbReference type="AlphaFoldDB" id="B9F745"/>
<protein>
    <submittedName>
        <fullName evidence="2">Uncharacterized protein</fullName>
    </submittedName>
</protein>
<evidence type="ECO:0000256" key="1">
    <source>
        <dbReference type="SAM" id="MobiDB-lite"/>
    </source>
</evidence>
<feature type="compositionally biased region" description="Basic and acidic residues" evidence="1">
    <location>
        <begin position="14"/>
        <end position="33"/>
    </location>
</feature>
<evidence type="ECO:0000313" key="2">
    <source>
        <dbReference type="EMBL" id="EEE58725.1"/>
    </source>
</evidence>
<proteinExistence type="predicted"/>
<reference evidence="2" key="1">
    <citation type="journal article" date="2005" name="PLoS Biol.">
        <title>The genomes of Oryza sativa: a history of duplications.</title>
        <authorList>
            <person name="Yu J."/>
            <person name="Wang J."/>
            <person name="Lin W."/>
            <person name="Li S."/>
            <person name="Li H."/>
            <person name="Zhou J."/>
            <person name="Ni P."/>
            <person name="Dong W."/>
            <person name="Hu S."/>
            <person name="Zeng C."/>
            <person name="Zhang J."/>
            <person name="Zhang Y."/>
            <person name="Li R."/>
            <person name="Xu Z."/>
            <person name="Li S."/>
            <person name="Li X."/>
            <person name="Zheng H."/>
            <person name="Cong L."/>
            <person name="Lin L."/>
            <person name="Yin J."/>
            <person name="Geng J."/>
            <person name="Li G."/>
            <person name="Shi J."/>
            <person name="Liu J."/>
            <person name="Lv H."/>
            <person name="Li J."/>
            <person name="Wang J."/>
            <person name="Deng Y."/>
            <person name="Ran L."/>
            <person name="Shi X."/>
            <person name="Wang X."/>
            <person name="Wu Q."/>
            <person name="Li C."/>
            <person name="Ren X."/>
            <person name="Wang J."/>
            <person name="Wang X."/>
            <person name="Li D."/>
            <person name="Liu D."/>
            <person name="Zhang X."/>
            <person name="Ji Z."/>
            <person name="Zhao W."/>
            <person name="Sun Y."/>
            <person name="Zhang Z."/>
            <person name="Bao J."/>
            <person name="Han Y."/>
            <person name="Dong L."/>
            <person name="Ji J."/>
            <person name="Chen P."/>
            <person name="Wu S."/>
            <person name="Liu J."/>
            <person name="Xiao Y."/>
            <person name="Bu D."/>
            <person name="Tan J."/>
            <person name="Yang L."/>
            <person name="Ye C."/>
            <person name="Zhang J."/>
            <person name="Xu J."/>
            <person name="Zhou Y."/>
            <person name="Yu Y."/>
            <person name="Zhang B."/>
            <person name="Zhuang S."/>
            <person name="Wei H."/>
            <person name="Liu B."/>
            <person name="Lei M."/>
            <person name="Yu H."/>
            <person name="Li Y."/>
            <person name="Xu H."/>
            <person name="Wei S."/>
            <person name="He X."/>
            <person name="Fang L."/>
            <person name="Zhang Z."/>
            <person name="Zhang Y."/>
            <person name="Huang X."/>
            <person name="Su Z."/>
            <person name="Tong W."/>
            <person name="Li J."/>
            <person name="Tong Z."/>
            <person name="Li S."/>
            <person name="Ye J."/>
            <person name="Wang L."/>
            <person name="Fang L."/>
            <person name="Lei T."/>
            <person name="Chen C."/>
            <person name="Chen H."/>
            <person name="Xu Z."/>
            <person name="Li H."/>
            <person name="Huang H."/>
            <person name="Zhang F."/>
            <person name="Xu H."/>
            <person name="Li N."/>
            <person name="Zhao C."/>
            <person name="Li S."/>
            <person name="Dong L."/>
            <person name="Huang Y."/>
            <person name="Li L."/>
            <person name="Xi Y."/>
            <person name="Qi Q."/>
            <person name="Li W."/>
            <person name="Zhang B."/>
            <person name="Hu W."/>
            <person name="Zhang Y."/>
            <person name="Tian X."/>
            <person name="Jiao Y."/>
            <person name="Liang X."/>
            <person name="Jin J."/>
            <person name="Gao L."/>
            <person name="Zheng W."/>
            <person name="Hao B."/>
            <person name="Liu S."/>
            <person name="Wang W."/>
            <person name="Yuan L."/>
            <person name="Cao M."/>
            <person name="McDermott J."/>
            <person name="Samudrala R."/>
            <person name="Wang J."/>
            <person name="Wong G.K."/>
            <person name="Yang H."/>
        </authorList>
    </citation>
    <scope>NUCLEOTIDE SEQUENCE [LARGE SCALE GENOMIC DNA]</scope>
</reference>
<dbReference type="EMBL" id="CM000140">
    <property type="protein sequence ID" value="EEE58725.1"/>
    <property type="molecule type" value="Genomic_DNA"/>
</dbReference>
<feature type="compositionally biased region" description="Basic and acidic residues" evidence="1">
    <location>
        <begin position="169"/>
        <end position="211"/>
    </location>
</feature>
<reference evidence="2" key="2">
    <citation type="submission" date="2008-12" db="EMBL/GenBank/DDBJ databases">
        <title>Improved gene annotation of the rice (Oryza sativa) genomes.</title>
        <authorList>
            <person name="Wang J."/>
            <person name="Li R."/>
            <person name="Fan W."/>
            <person name="Huang Q."/>
            <person name="Zhang J."/>
            <person name="Zhou Y."/>
            <person name="Hu Y."/>
            <person name="Zi S."/>
            <person name="Li J."/>
            <person name="Ni P."/>
            <person name="Zheng H."/>
            <person name="Zhang Y."/>
            <person name="Zhao M."/>
            <person name="Hao Q."/>
            <person name="McDermott J."/>
            <person name="Samudrala R."/>
            <person name="Kristiansen K."/>
            <person name="Wong G.K.-S."/>
        </authorList>
    </citation>
    <scope>NUCLEOTIDE SEQUENCE</scope>
</reference>